<dbReference type="EMBL" id="KK107289">
    <property type="protein sequence ID" value="EZA53494.1"/>
    <property type="molecule type" value="Genomic_DNA"/>
</dbReference>
<proteinExistence type="predicted"/>
<sequence>MHALQIDVGHNCATYCENHDRARIDVAEVRAQKATREERIARRQQRSSSNDAATDVEGTSYGPGIAD</sequence>
<dbReference type="AlphaFoldDB" id="A0A026WEN4"/>
<name>A0A026WEN4_OOCBI</name>
<keyword evidence="3" id="KW-1185">Reference proteome</keyword>
<reference evidence="2 3" key="1">
    <citation type="journal article" date="2014" name="Curr. Biol.">
        <title>The genome of the clonal raider ant Cerapachys biroi.</title>
        <authorList>
            <person name="Oxley P.R."/>
            <person name="Ji L."/>
            <person name="Fetter-Pruneda I."/>
            <person name="McKenzie S.K."/>
            <person name="Li C."/>
            <person name="Hu H."/>
            <person name="Zhang G."/>
            <person name="Kronauer D.J."/>
        </authorList>
    </citation>
    <scope>NUCLEOTIDE SEQUENCE [LARGE SCALE GENOMIC DNA]</scope>
</reference>
<feature type="region of interest" description="Disordered" evidence="1">
    <location>
        <begin position="34"/>
        <end position="67"/>
    </location>
</feature>
<evidence type="ECO:0000256" key="1">
    <source>
        <dbReference type="SAM" id="MobiDB-lite"/>
    </source>
</evidence>
<accession>A0A026WEN4</accession>
<protein>
    <submittedName>
        <fullName evidence="2">Uncharacterized protein</fullName>
    </submittedName>
</protein>
<evidence type="ECO:0000313" key="2">
    <source>
        <dbReference type="EMBL" id="EZA53494.1"/>
    </source>
</evidence>
<organism evidence="2 3">
    <name type="scientific">Ooceraea biroi</name>
    <name type="common">Clonal raider ant</name>
    <name type="synonym">Cerapachys biroi</name>
    <dbReference type="NCBI Taxonomy" id="2015173"/>
    <lineage>
        <taxon>Eukaryota</taxon>
        <taxon>Metazoa</taxon>
        <taxon>Ecdysozoa</taxon>
        <taxon>Arthropoda</taxon>
        <taxon>Hexapoda</taxon>
        <taxon>Insecta</taxon>
        <taxon>Pterygota</taxon>
        <taxon>Neoptera</taxon>
        <taxon>Endopterygota</taxon>
        <taxon>Hymenoptera</taxon>
        <taxon>Apocrita</taxon>
        <taxon>Aculeata</taxon>
        <taxon>Formicoidea</taxon>
        <taxon>Formicidae</taxon>
        <taxon>Dorylinae</taxon>
        <taxon>Ooceraea</taxon>
    </lineage>
</organism>
<evidence type="ECO:0000313" key="3">
    <source>
        <dbReference type="Proteomes" id="UP000053097"/>
    </source>
</evidence>
<gene>
    <name evidence="2" type="ORF">X777_07297</name>
</gene>
<dbReference type="Proteomes" id="UP000053097">
    <property type="component" value="Unassembled WGS sequence"/>
</dbReference>